<accession>A0A212L2X4</accession>
<gene>
    <name evidence="7" type="primary">ohrR</name>
    <name evidence="7" type="ORF">KL86PLE_100377</name>
</gene>
<dbReference type="AlphaFoldDB" id="A0A212L2X4"/>
<dbReference type="Gene3D" id="1.10.10.10">
    <property type="entry name" value="Winged helix-like DNA-binding domain superfamily/Winged helix DNA-binding domain"/>
    <property type="match status" value="1"/>
</dbReference>
<comment type="subcellular location">
    <subcellularLocation>
        <location evidence="1">Cytoplasm</location>
    </subcellularLocation>
</comment>
<dbReference type="EMBL" id="FMJD01000002">
    <property type="protein sequence ID" value="SCM71890.1"/>
    <property type="molecule type" value="Genomic_DNA"/>
</dbReference>
<proteinExistence type="predicted"/>
<dbReference type="InterPro" id="IPR036390">
    <property type="entry name" value="WH_DNA-bd_sf"/>
</dbReference>
<dbReference type="GO" id="GO:0006950">
    <property type="term" value="P:response to stress"/>
    <property type="evidence" value="ECO:0007669"/>
    <property type="project" value="TreeGrafter"/>
</dbReference>
<dbReference type="SUPFAM" id="SSF46785">
    <property type="entry name" value="Winged helix' DNA-binding domain"/>
    <property type="match status" value="1"/>
</dbReference>
<dbReference type="GO" id="GO:0005737">
    <property type="term" value="C:cytoplasm"/>
    <property type="evidence" value="ECO:0007669"/>
    <property type="project" value="UniProtKB-SubCell"/>
</dbReference>
<name>A0A212L2X4_9HYPH</name>
<dbReference type="PRINTS" id="PR00598">
    <property type="entry name" value="HTHMARR"/>
</dbReference>
<evidence type="ECO:0000259" key="6">
    <source>
        <dbReference type="PROSITE" id="PS50995"/>
    </source>
</evidence>
<dbReference type="InterPro" id="IPR036388">
    <property type="entry name" value="WH-like_DNA-bd_sf"/>
</dbReference>
<organism evidence="7">
    <name type="scientific">uncultured Pleomorphomonas sp</name>
    <dbReference type="NCBI Taxonomy" id="442121"/>
    <lineage>
        <taxon>Bacteria</taxon>
        <taxon>Pseudomonadati</taxon>
        <taxon>Pseudomonadota</taxon>
        <taxon>Alphaproteobacteria</taxon>
        <taxon>Hyphomicrobiales</taxon>
        <taxon>Pleomorphomonadaceae</taxon>
        <taxon>Pleomorphomonas</taxon>
        <taxon>environmental samples</taxon>
    </lineage>
</organism>
<evidence type="ECO:0000256" key="4">
    <source>
        <dbReference type="ARBA" id="ARBA00023125"/>
    </source>
</evidence>
<dbReference type="Pfam" id="PF22381">
    <property type="entry name" value="Staph_reg_Sar_Rot"/>
    <property type="match status" value="1"/>
</dbReference>
<dbReference type="FunFam" id="1.10.10.10:FF:000163">
    <property type="entry name" value="MarR family transcriptional regulator"/>
    <property type="match status" value="1"/>
</dbReference>
<dbReference type="PANTHER" id="PTHR33164:SF5">
    <property type="entry name" value="ORGANIC HYDROPEROXIDE RESISTANCE TRANSCRIPTIONAL REGULATOR"/>
    <property type="match status" value="1"/>
</dbReference>
<evidence type="ECO:0000313" key="7">
    <source>
        <dbReference type="EMBL" id="SCM71890.1"/>
    </source>
</evidence>
<keyword evidence="5" id="KW-0804">Transcription</keyword>
<keyword evidence="2" id="KW-0963">Cytoplasm</keyword>
<sequence>MTSAPKLSDQLCFAAYSFTHALNRAYRPLLEPLGLTYPQYLVMLVLWEDDGQTVKEIGDRLKLDSGTLTPLLKRLEAGGYVTRRRGREDERQVIVRLSDEGRALSEKAAQVPVELGCAMGAGLGEIAELRERLTALRDRLGEAGCAVGEPETSQG</sequence>
<evidence type="ECO:0000256" key="1">
    <source>
        <dbReference type="ARBA" id="ARBA00004496"/>
    </source>
</evidence>
<dbReference type="CDD" id="cd00090">
    <property type="entry name" value="HTH_ARSR"/>
    <property type="match status" value="1"/>
</dbReference>
<evidence type="ECO:0000256" key="5">
    <source>
        <dbReference type="ARBA" id="ARBA00023163"/>
    </source>
</evidence>
<evidence type="ECO:0000256" key="2">
    <source>
        <dbReference type="ARBA" id="ARBA00022490"/>
    </source>
</evidence>
<dbReference type="GO" id="GO:0003677">
    <property type="term" value="F:DNA binding"/>
    <property type="evidence" value="ECO:0007669"/>
    <property type="project" value="UniProtKB-KW"/>
</dbReference>
<dbReference type="InterPro" id="IPR039422">
    <property type="entry name" value="MarR/SlyA-like"/>
</dbReference>
<dbReference type="SMART" id="SM00347">
    <property type="entry name" value="HTH_MARR"/>
    <property type="match status" value="1"/>
</dbReference>
<evidence type="ECO:0000256" key="3">
    <source>
        <dbReference type="ARBA" id="ARBA00023015"/>
    </source>
</evidence>
<dbReference type="InterPro" id="IPR055166">
    <property type="entry name" value="Transc_reg_Sar_Rot_HTH"/>
</dbReference>
<keyword evidence="4" id="KW-0238">DNA-binding</keyword>
<protein>
    <submittedName>
        <fullName evidence="7">Organic hydroperoxide resistance transcriptional regulator</fullName>
    </submittedName>
</protein>
<dbReference type="InterPro" id="IPR011991">
    <property type="entry name" value="ArsR-like_HTH"/>
</dbReference>
<feature type="domain" description="HTH marR-type" evidence="6">
    <location>
        <begin position="8"/>
        <end position="142"/>
    </location>
</feature>
<dbReference type="GO" id="GO:0003700">
    <property type="term" value="F:DNA-binding transcription factor activity"/>
    <property type="evidence" value="ECO:0007669"/>
    <property type="project" value="InterPro"/>
</dbReference>
<keyword evidence="3" id="KW-0805">Transcription regulation</keyword>
<dbReference type="PROSITE" id="PS50995">
    <property type="entry name" value="HTH_MARR_2"/>
    <property type="match status" value="1"/>
</dbReference>
<dbReference type="RefSeq" id="WP_288199161.1">
    <property type="nucleotide sequence ID" value="NZ_LT608334.1"/>
</dbReference>
<reference evidence="7" key="1">
    <citation type="submission" date="2016-08" db="EMBL/GenBank/DDBJ databases">
        <authorList>
            <person name="Seilhamer J.J."/>
        </authorList>
    </citation>
    <scope>NUCLEOTIDE SEQUENCE</scope>
    <source>
        <strain evidence="7">86</strain>
    </source>
</reference>
<dbReference type="PANTHER" id="PTHR33164">
    <property type="entry name" value="TRANSCRIPTIONAL REGULATOR, MARR FAMILY"/>
    <property type="match status" value="1"/>
</dbReference>
<dbReference type="InterPro" id="IPR000835">
    <property type="entry name" value="HTH_MarR-typ"/>
</dbReference>